<organism evidence="1 2">
    <name type="scientific">Pseudozobellia thermophila</name>
    <dbReference type="NCBI Taxonomy" id="192903"/>
    <lineage>
        <taxon>Bacteria</taxon>
        <taxon>Pseudomonadati</taxon>
        <taxon>Bacteroidota</taxon>
        <taxon>Flavobacteriia</taxon>
        <taxon>Flavobacteriales</taxon>
        <taxon>Flavobacteriaceae</taxon>
        <taxon>Pseudozobellia</taxon>
    </lineage>
</organism>
<gene>
    <name evidence="1" type="ORF">SAMN04488513_10249</name>
</gene>
<proteinExistence type="predicted"/>
<protein>
    <submittedName>
        <fullName evidence="1">Uncharacterized protein</fullName>
    </submittedName>
</protein>
<dbReference type="Proteomes" id="UP000184543">
    <property type="component" value="Unassembled WGS sequence"/>
</dbReference>
<dbReference type="AlphaFoldDB" id="A0A1M6EG29"/>
<evidence type="ECO:0000313" key="2">
    <source>
        <dbReference type="Proteomes" id="UP000184543"/>
    </source>
</evidence>
<reference evidence="2" key="1">
    <citation type="submission" date="2016-11" db="EMBL/GenBank/DDBJ databases">
        <authorList>
            <person name="Varghese N."/>
            <person name="Submissions S."/>
        </authorList>
    </citation>
    <scope>NUCLEOTIDE SEQUENCE [LARGE SCALE GENOMIC DNA]</scope>
    <source>
        <strain evidence="2">DSM 19858</strain>
    </source>
</reference>
<sequence>MVLAMYLVFTPSCSDGNILTSTTTDGENNETVLGDDGKVYGEDYSDNSCLSPGANFQAAINELKGHMAERATAVDKYLN</sequence>
<keyword evidence="2" id="KW-1185">Reference proteome</keyword>
<name>A0A1M6EG29_9FLAO</name>
<dbReference type="EMBL" id="FQYU01000002">
    <property type="protein sequence ID" value="SHI84432.1"/>
    <property type="molecule type" value="Genomic_DNA"/>
</dbReference>
<evidence type="ECO:0000313" key="1">
    <source>
        <dbReference type="EMBL" id="SHI84432.1"/>
    </source>
</evidence>
<accession>A0A1M6EG29</accession>